<protein>
    <recommendedName>
        <fullName evidence="5">HMG box domain-containing protein</fullName>
    </recommendedName>
</protein>
<proteinExistence type="predicted"/>
<feature type="region of interest" description="Disordered" evidence="4">
    <location>
        <begin position="1"/>
        <end position="25"/>
    </location>
</feature>
<gene>
    <name evidence="6" type="ORF">VNI00_007324</name>
</gene>
<dbReference type="CDD" id="cd01389">
    <property type="entry name" value="HMG-box_ROX1-like"/>
    <property type="match status" value="1"/>
</dbReference>
<evidence type="ECO:0000259" key="5">
    <source>
        <dbReference type="PROSITE" id="PS50118"/>
    </source>
</evidence>
<dbReference type="SMART" id="SM00398">
    <property type="entry name" value="HMG"/>
    <property type="match status" value="1"/>
</dbReference>
<dbReference type="GO" id="GO:0000978">
    <property type="term" value="F:RNA polymerase II cis-regulatory region sequence-specific DNA binding"/>
    <property type="evidence" value="ECO:0007669"/>
    <property type="project" value="TreeGrafter"/>
</dbReference>
<dbReference type="GO" id="GO:0005634">
    <property type="term" value="C:nucleus"/>
    <property type="evidence" value="ECO:0007669"/>
    <property type="project" value="UniProtKB-UniRule"/>
</dbReference>
<dbReference type="EMBL" id="JAYKXP010000023">
    <property type="protein sequence ID" value="KAK7045893.1"/>
    <property type="molecule type" value="Genomic_DNA"/>
</dbReference>
<dbReference type="PANTHER" id="PTHR10270">
    <property type="entry name" value="SOX TRANSCRIPTION FACTOR"/>
    <property type="match status" value="1"/>
</dbReference>
<dbReference type="InterPro" id="IPR009071">
    <property type="entry name" value="HMG_box_dom"/>
</dbReference>
<organism evidence="6 7">
    <name type="scientific">Paramarasmius palmivorus</name>
    <dbReference type="NCBI Taxonomy" id="297713"/>
    <lineage>
        <taxon>Eukaryota</taxon>
        <taxon>Fungi</taxon>
        <taxon>Dikarya</taxon>
        <taxon>Basidiomycota</taxon>
        <taxon>Agaricomycotina</taxon>
        <taxon>Agaricomycetes</taxon>
        <taxon>Agaricomycetidae</taxon>
        <taxon>Agaricales</taxon>
        <taxon>Marasmiineae</taxon>
        <taxon>Marasmiaceae</taxon>
        <taxon>Paramarasmius</taxon>
    </lineage>
</organism>
<dbReference type="SUPFAM" id="SSF47095">
    <property type="entry name" value="HMG-box"/>
    <property type="match status" value="1"/>
</dbReference>
<comment type="caution">
    <text evidence="6">The sequence shown here is derived from an EMBL/GenBank/DDBJ whole genome shotgun (WGS) entry which is preliminary data.</text>
</comment>
<keyword evidence="7" id="KW-1185">Reference proteome</keyword>
<evidence type="ECO:0000256" key="2">
    <source>
        <dbReference type="ARBA" id="ARBA00023163"/>
    </source>
</evidence>
<dbReference type="PROSITE" id="PS50118">
    <property type="entry name" value="HMG_BOX_2"/>
    <property type="match status" value="1"/>
</dbReference>
<keyword evidence="1 3" id="KW-0238">DNA-binding</keyword>
<keyword evidence="3" id="KW-0539">Nucleus</keyword>
<dbReference type="AlphaFoldDB" id="A0AAW0D4C8"/>
<dbReference type="GO" id="GO:0001228">
    <property type="term" value="F:DNA-binding transcription activator activity, RNA polymerase II-specific"/>
    <property type="evidence" value="ECO:0007669"/>
    <property type="project" value="TreeGrafter"/>
</dbReference>
<keyword evidence="2" id="KW-0804">Transcription</keyword>
<dbReference type="PANTHER" id="PTHR10270:SF161">
    <property type="entry name" value="SEX-DETERMINING REGION Y PROTEIN"/>
    <property type="match status" value="1"/>
</dbReference>
<evidence type="ECO:0000256" key="4">
    <source>
        <dbReference type="SAM" id="MobiDB-lite"/>
    </source>
</evidence>
<evidence type="ECO:0000313" key="6">
    <source>
        <dbReference type="EMBL" id="KAK7045893.1"/>
    </source>
</evidence>
<name>A0AAW0D4C8_9AGAR</name>
<sequence>MAITQATKAPRKKTTKPPGHIPRPPNAFIFFRKDFLHGQPEVQPFLHLAMVPESDRDNTHVQTNISKQASRIWEQMKSADKVHWFRMQEEAKRKHREKYPNYKFRPQRKEKKQRERTTRLPVATTDLMPHVEKPFYTAPHPGENLYPSISASSTPVSNPITDFPAFNTQGEPVDYFSFPHLSSQQPLGPPSYILDNRYDSAAAALFDPQQYDTFSGQTAEAFHVPKPSSAYVPSFNHYDNYAGPSHNSQRLGVTCIDPRLLTFDQSGPLIYASSIYGFPGECSNAEHSLEIPQPYSWDMNFGNGL</sequence>
<evidence type="ECO:0000313" key="7">
    <source>
        <dbReference type="Proteomes" id="UP001383192"/>
    </source>
</evidence>
<reference evidence="6 7" key="1">
    <citation type="submission" date="2024-01" db="EMBL/GenBank/DDBJ databases">
        <title>A draft genome for a cacao thread blight-causing isolate of Paramarasmius palmivorus.</title>
        <authorList>
            <person name="Baruah I.K."/>
            <person name="Bukari Y."/>
            <person name="Amoako-Attah I."/>
            <person name="Meinhardt L.W."/>
            <person name="Bailey B.A."/>
            <person name="Cohen S.P."/>
        </authorList>
    </citation>
    <scope>NUCLEOTIDE SEQUENCE [LARGE SCALE GENOMIC DNA]</scope>
    <source>
        <strain evidence="6 7">GH-12</strain>
    </source>
</reference>
<feature type="domain" description="HMG box" evidence="5">
    <location>
        <begin position="21"/>
        <end position="103"/>
    </location>
</feature>
<dbReference type="InterPro" id="IPR036910">
    <property type="entry name" value="HMG_box_dom_sf"/>
</dbReference>
<dbReference type="GO" id="GO:0030154">
    <property type="term" value="P:cell differentiation"/>
    <property type="evidence" value="ECO:0007669"/>
    <property type="project" value="TreeGrafter"/>
</dbReference>
<dbReference type="Proteomes" id="UP001383192">
    <property type="component" value="Unassembled WGS sequence"/>
</dbReference>
<feature type="DNA-binding region" description="HMG box" evidence="3">
    <location>
        <begin position="21"/>
        <end position="103"/>
    </location>
</feature>
<accession>A0AAW0D4C8</accession>
<evidence type="ECO:0000256" key="1">
    <source>
        <dbReference type="ARBA" id="ARBA00023125"/>
    </source>
</evidence>
<dbReference type="InterPro" id="IPR050140">
    <property type="entry name" value="SRY-related_HMG-box_TF-like"/>
</dbReference>
<evidence type="ECO:0000256" key="3">
    <source>
        <dbReference type="PROSITE-ProRule" id="PRU00267"/>
    </source>
</evidence>
<dbReference type="Gene3D" id="1.10.30.10">
    <property type="entry name" value="High mobility group box domain"/>
    <property type="match status" value="1"/>
</dbReference>
<dbReference type="Pfam" id="PF00505">
    <property type="entry name" value="HMG_box"/>
    <property type="match status" value="1"/>
</dbReference>